<reference evidence="2" key="1">
    <citation type="submission" date="2022-08" db="EMBL/GenBank/DDBJ databases">
        <title>Alicyclobacillus fastidiosus DSM 17978, complete genome.</title>
        <authorList>
            <person name="Wang Q."/>
            <person name="Cai R."/>
            <person name="Wang Z."/>
        </authorList>
    </citation>
    <scope>NUCLEOTIDE SEQUENCE</scope>
    <source>
        <strain evidence="2">DSM 17978</strain>
    </source>
</reference>
<evidence type="ECO:0000313" key="3">
    <source>
        <dbReference type="Proteomes" id="UP001164761"/>
    </source>
</evidence>
<dbReference type="RefSeq" id="WP_268007731.1">
    <property type="nucleotide sequence ID" value="NZ_BSUT01000001.1"/>
</dbReference>
<protein>
    <recommendedName>
        <fullName evidence="4">DUF3794 domain-containing protein</fullName>
    </recommendedName>
</protein>
<gene>
    <name evidence="2" type="ORF">NZD89_10800</name>
</gene>
<dbReference type="EMBL" id="CP104067">
    <property type="protein sequence ID" value="WAH43825.1"/>
    <property type="molecule type" value="Genomic_DNA"/>
</dbReference>
<dbReference type="Proteomes" id="UP001164761">
    <property type="component" value="Chromosome"/>
</dbReference>
<feature type="compositionally biased region" description="Basic and acidic residues" evidence="1">
    <location>
        <begin position="1"/>
        <end position="10"/>
    </location>
</feature>
<sequence length="334" mass="38014">MLETVREQQKAKNQTKRQISDENAPRGSRVASDKQQANRHKPLLFQHAIQESSKVSKNRTTKNGSGINNELQTLNNDLTKHNTLSPTINVEEPTHHQQEHIGKNTITVEKKPAADTLEPISTDTLSSPIDNPALLPSSEISIPVSRMNNHVSDNIYKVHHPHVEVPVLIARDDIQVNLVKQVEIPHPAISVTDIRWSVHSLDSRFSLPRNEVFINGIFTVHIEYQGPQNDTCIISTDFDWHTVQTLKFIYPLNVPKKREFKVHTFQDQRRCLTTHREQVDPYGENPFVRLRISRIVSKEETQPEENISYVYIQAAATLSIDVLQSQLISLGGLH</sequence>
<keyword evidence="3" id="KW-1185">Reference proteome</keyword>
<proteinExistence type="predicted"/>
<evidence type="ECO:0000313" key="2">
    <source>
        <dbReference type="EMBL" id="WAH43825.1"/>
    </source>
</evidence>
<name>A0ABY6ZLY5_9BACL</name>
<organism evidence="2 3">
    <name type="scientific">Alicyclobacillus fastidiosus</name>
    <dbReference type="NCBI Taxonomy" id="392011"/>
    <lineage>
        <taxon>Bacteria</taxon>
        <taxon>Bacillati</taxon>
        <taxon>Bacillota</taxon>
        <taxon>Bacilli</taxon>
        <taxon>Bacillales</taxon>
        <taxon>Alicyclobacillaceae</taxon>
        <taxon>Alicyclobacillus</taxon>
    </lineage>
</organism>
<evidence type="ECO:0008006" key="4">
    <source>
        <dbReference type="Google" id="ProtNLM"/>
    </source>
</evidence>
<accession>A0ABY6ZLY5</accession>
<feature type="region of interest" description="Disordered" evidence="1">
    <location>
        <begin position="1"/>
        <end position="39"/>
    </location>
</feature>
<evidence type="ECO:0000256" key="1">
    <source>
        <dbReference type="SAM" id="MobiDB-lite"/>
    </source>
</evidence>